<dbReference type="PROSITE" id="PS00455">
    <property type="entry name" value="AMP_BINDING"/>
    <property type="match status" value="1"/>
</dbReference>
<evidence type="ECO:0000256" key="2">
    <source>
        <dbReference type="ARBA" id="ARBA00022553"/>
    </source>
</evidence>
<keyword evidence="2" id="KW-0597">Phosphoprotein</keyword>
<sequence>MIGHASPTYPLLDNSVLFSHLNDFHMKNNADLPAFVYSEAPGSLTEISFLEYGRATHRAGRIIRSDRSGPGNEVVALIANLDTLLYQTLVLGMMRVGVVPFLMSPRNSAEALMSLLTKTGCHRILTTGSSLVTLMKEVSDLVPADFPLIIHETPTLMQCYPELGQETAEHPFIAYPHTITPQSPDEVIMYQHSSGTTGIPKPVPHTSRNMIGWCTLDIVADWRAIGRPGAMHLPPFHSMGAVFQLLVPLANAGSVALYPPTSFSDHKKPPIAPTSDNIQEHCQRTNVSAIIVTPNFIETWASQPKSVQWLKTLEFVGFGGGPLSSLSGNQIVGEGVKIIPIYGGTEFGPLVTIMDGSQDRSPEDWNYMRFSSKVNVRMVPGPDGTFESQYLDTENYKVSVCNLPDVSGHASSDCWVPHPSKPGFWRIVGRLDDVIILASGENVVPASMETTIMSCPLISGAVVFGRGRNQVGVLLEPAPRVPISNLDAYRSWTWPFIDMVNIDAPTFGRIFQDMVIITDAKKPMIRVGKGTVARKATLNLYAAEIDALYETMEADTDASTVVEPPKTWEAHDIEPWLVAQVLHIYSDSIKNIHVDVDLFAQGFDSVGATFLRNRIIGSLRHAQDAGVRPAAEQVRQNVVYSHPNVKDLSAYLAGLVSGNDYSAWFDEKIVIEAMIEKYSSDLNQVQFSPARAPNDAVVLLTGSTGSLGSYILESLLRDDRVRTVYAYNRPSTAGGSGAARQRLAWLDKGFDLGLLDSPKLVFVEDDSSSSNAGLSASMHEEIRSSVNIVIHNAWRVDFNLSLASFETNIRGTRNLIDLASRADHASSLRFMFTSTIGSAQGWARDGGAFPEEVQLDVATAVGGGYGESKYIAERILSQSGLQVCSFRIGQIAIDQPRGAWNISDWLPRIVKSSLALGALPEAQGFVSWVPATVVTQAILDVTFAPESPTIALNIAHPRPSSWTMVIQAINDALVQRRVISEPLPLLPFSDWFKKLEQRSKGADEEVMNVIPAVKILEFLREMAAADEDIRQSGRTDVEAGGLVALSTVKARAACSSLRDTAPISGEDAHRWVDYWMGYF</sequence>
<organism evidence="5 6">
    <name type="scientific">Athelia psychrophila</name>
    <dbReference type="NCBI Taxonomy" id="1759441"/>
    <lineage>
        <taxon>Eukaryota</taxon>
        <taxon>Fungi</taxon>
        <taxon>Dikarya</taxon>
        <taxon>Basidiomycota</taxon>
        <taxon>Agaricomycotina</taxon>
        <taxon>Agaricomycetes</taxon>
        <taxon>Agaricomycetidae</taxon>
        <taxon>Atheliales</taxon>
        <taxon>Atheliaceae</taxon>
        <taxon>Athelia</taxon>
    </lineage>
</organism>
<dbReference type="InterPro" id="IPR042099">
    <property type="entry name" value="ANL_N_sf"/>
</dbReference>
<dbReference type="PANTHER" id="PTHR43439:SF2">
    <property type="entry name" value="ENZYME, PUTATIVE (JCVI)-RELATED"/>
    <property type="match status" value="1"/>
</dbReference>
<proteinExistence type="predicted"/>
<dbReference type="Pfam" id="PF23562">
    <property type="entry name" value="AMP-binding_C_3"/>
    <property type="match status" value="1"/>
</dbReference>
<dbReference type="InterPro" id="IPR036736">
    <property type="entry name" value="ACP-like_sf"/>
</dbReference>
<dbReference type="Pfam" id="PF07993">
    <property type="entry name" value="NAD_binding_4"/>
    <property type="match status" value="1"/>
</dbReference>
<dbReference type="AlphaFoldDB" id="A0A166EZP0"/>
<dbReference type="InterPro" id="IPR051414">
    <property type="entry name" value="Adenylate-forming_Reductase"/>
</dbReference>
<dbReference type="Gene3D" id="1.10.1200.10">
    <property type="entry name" value="ACP-like"/>
    <property type="match status" value="1"/>
</dbReference>
<evidence type="ECO:0000313" key="5">
    <source>
        <dbReference type="EMBL" id="KZP16285.1"/>
    </source>
</evidence>
<dbReference type="InterPro" id="IPR013120">
    <property type="entry name" value="FAR_NAD-bd"/>
</dbReference>
<dbReference type="Proteomes" id="UP000076532">
    <property type="component" value="Unassembled WGS sequence"/>
</dbReference>
<reference evidence="5 6" key="1">
    <citation type="journal article" date="2016" name="Mol. Biol. Evol.">
        <title>Comparative Genomics of Early-Diverging Mushroom-Forming Fungi Provides Insights into the Origins of Lignocellulose Decay Capabilities.</title>
        <authorList>
            <person name="Nagy L.G."/>
            <person name="Riley R."/>
            <person name="Tritt A."/>
            <person name="Adam C."/>
            <person name="Daum C."/>
            <person name="Floudas D."/>
            <person name="Sun H."/>
            <person name="Yadav J.S."/>
            <person name="Pangilinan J."/>
            <person name="Larsson K.H."/>
            <person name="Matsuura K."/>
            <person name="Barry K."/>
            <person name="Labutti K."/>
            <person name="Kuo R."/>
            <person name="Ohm R.A."/>
            <person name="Bhattacharya S.S."/>
            <person name="Shirouzu T."/>
            <person name="Yoshinaga Y."/>
            <person name="Martin F.M."/>
            <person name="Grigoriev I.V."/>
            <person name="Hibbett D.S."/>
        </authorList>
    </citation>
    <scope>NUCLEOTIDE SEQUENCE [LARGE SCALE GENOMIC DNA]</scope>
    <source>
        <strain evidence="5 6">CBS 109695</strain>
    </source>
</reference>
<dbReference type="SUPFAM" id="SSF56801">
    <property type="entry name" value="Acetyl-CoA synthetase-like"/>
    <property type="match status" value="1"/>
</dbReference>
<evidence type="ECO:0000256" key="1">
    <source>
        <dbReference type="ARBA" id="ARBA00022450"/>
    </source>
</evidence>
<evidence type="ECO:0000259" key="3">
    <source>
        <dbReference type="Pfam" id="PF00501"/>
    </source>
</evidence>
<dbReference type="Gene3D" id="3.40.50.12780">
    <property type="entry name" value="N-terminal domain of ligase-like"/>
    <property type="match status" value="1"/>
</dbReference>
<dbReference type="SUPFAM" id="SSF51735">
    <property type="entry name" value="NAD(P)-binding Rossmann-fold domains"/>
    <property type="match status" value="1"/>
</dbReference>
<dbReference type="Pfam" id="PF00501">
    <property type="entry name" value="AMP-binding"/>
    <property type="match status" value="1"/>
</dbReference>
<dbReference type="PANTHER" id="PTHR43439">
    <property type="entry name" value="PHENYLACETATE-COENZYME A LIGASE"/>
    <property type="match status" value="1"/>
</dbReference>
<protein>
    <submittedName>
        <fullName evidence="5">Acetyl-CoA synthetase-like protein</fullName>
    </submittedName>
</protein>
<dbReference type="InterPro" id="IPR020845">
    <property type="entry name" value="AMP-binding_CS"/>
</dbReference>
<dbReference type="STRING" id="436010.A0A166EZP0"/>
<dbReference type="Gene3D" id="3.40.50.720">
    <property type="entry name" value="NAD(P)-binding Rossmann-like Domain"/>
    <property type="match status" value="1"/>
</dbReference>
<dbReference type="InterPro" id="IPR000873">
    <property type="entry name" value="AMP-dep_synth/lig_dom"/>
</dbReference>
<keyword evidence="1" id="KW-0596">Phosphopantetheine</keyword>
<gene>
    <name evidence="5" type="ORF">FIBSPDRAFT_832070</name>
</gene>
<accession>A0A166EZP0</accession>
<name>A0A166EZP0_9AGAM</name>
<evidence type="ECO:0000259" key="4">
    <source>
        <dbReference type="Pfam" id="PF07993"/>
    </source>
</evidence>
<dbReference type="EMBL" id="KV417595">
    <property type="protein sequence ID" value="KZP16285.1"/>
    <property type="molecule type" value="Genomic_DNA"/>
</dbReference>
<dbReference type="InterPro" id="IPR036291">
    <property type="entry name" value="NAD(P)-bd_dom_sf"/>
</dbReference>
<feature type="domain" description="AMP-dependent synthetase/ligase" evidence="3">
    <location>
        <begin position="27"/>
        <end position="360"/>
    </location>
</feature>
<feature type="domain" description="Thioester reductase (TE)" evidence="4">
    <location>
        <begin position="700"/>
        <end position="938"/>
    </location>
</feature>
<evidence type="ECO:0000313" key="6">
    <source>
        <dbReference type="Proteomes" id="UP000076532"/>
    </source>
</evidence>
<keyword evidence="6" id="KW-1185">Reference proteome</keyword>
<dbReference type="OrthoDB" id="429813at2759"/>